<comment type="subcellular location">
    <subcellularLocation>
        <location evidence="9">Cytoplasm</location>
    </subcellularLocation>
</comment>
<keyword evidence="6 9" id="KW-0067">ATP-binding</keyword>
<evidence type="ECO:0000256" key="8">
    <source>
        <dbReference type="ARBA" id="ARBA00023204"/>
    </source>
</evidence>
<evidence type="ECO:0000259" key="11">
    <source>
        <dbReference type="PROSITE" id="PS51194"/>
    </source>
</evidence>
<evidence type="ECO:0000256" key="9">
    <source>
        <dbReference type="HAMAP-Rule" id="MF_00969"/>
    </source>
</evidence>
<sequence length="1114" mass="122230">MASDEAVAGLARALNKRRRAVVTGAVGSSTTLLAGVLARSMERPVVLVVAHIDDADDALEELTTLGLPALRLPALEVLPGETDIALDLFAERIAVQRAVMAGGDGSGETGADRVSMHPHSVIIAPVQALMQGVPTPERLDKLARTFRPGERHDMTEVTRWLAEAGYTRMDAVEEPGDFAVRGGILDVFPPGGFGQPPVRLDFFGDEIERINEIDVETMGSDRKMDSVELIAASLESLQTDSGTMNFLELVPGEAAAILAETMEVVEQGRGYFERASDGRGIDGPPAVLRRLESSFRGFAEVNQFSAGASGADVRIELPIEVLPEFARELPAAVGELVELAGAAAVTVACQKDAESQRLGELVAEHTPAATPRSLQSTLTYLHRGFIWRRDEPNAIALVPYHELLHRVEARRGSSSRRLRAGRAMDTFLDLSVGDYVVHVDHGIAVFAGLELMKPKPLPGKLSPRKREAEEYLALEFAGKSKYYVPATSIDQVQKYVGGFHGKPPLSTLGGKKWKAQKERVSEGVRDLAAEMLRVRAARESMPGVRYPADTPWQKEFEAEFPYDETEDQLAALAEIKKDMSSDRPMDRLICGDVGFGKTEVAIRAAFKACEFGRQVAVLVPTTVLAEQHERTFRSRFADYPFRVASLSRFKSQKELNATLAALRRGEIDVVIGTHRLLSKDVKFADLGLVVVDEEQRFGVEHKERLLRLRLTVDVLTLSATPIPRTLHMSMLGLRDISSLTTPPLERRAIVTEVIPYNGRRIAQAIARELSRNGQVYFVHNRVHNIKSIADNVRQLAPDAKIVIGHGQMPPNELEEVMLKFMRREADVLVSTTIIESGIDISSANTMIINDADRFGLADLHQLRGRVGRSSHRAYCYLLLPVDRPVREVAQKRLKAIEQYSMLGAGFKIAMRDLEIRGAGNILGAEQSGHIAAVGYDMYCQLLENAVHELKSGKPPDRPSATKIDIGLTGILPKAYIPSDQRRLEAYRRLATAASAEQLDAVREDLVEAYGPVPSQAERLLDLASLRIAAAALGVNTITVRDRDVVFRCVKPQQIVAKLGDARGEVTALPPKTNDTMHEVYYRPPAQYMDSETLGNVLRARLAPEDQAVANQVGA</sequence>
<evidence type="ECO:0000256" key="7">
    <source>
        <dbReference type="ARBA" id="ARBA00023125"/>
    </source>
</evidence>
<reference evidence="12" key="1">
    <citation type="submission" date="2010-01" db="EMBL/GenBank/DDBJ databases">
        <title>Genome fragments of uncultured bacteria from the North Pacific subtropical Gyre.</title>
        <authorList>
            <person name="Pham V.D."/>
            <person name="Delong E.F."/>
        </authorList>
    </citation>
    <scope>NUCLEOTIDE SEQUENCE</scope>
</reference>
<keyword evidence="3 9" id="KW-0227">DNA damage</keyword>
<keyword evidence="4 9" id="KW-0378">Hydrolase</keyword>
<dbReference type="InterPro" id="IPR005118">
    <property type="entry name" value="TRCF_C"/>
</dbReference>
<dbReference type="EC" id="3.6.4.-" evidence="9"/>
<evidence type="ECO:0000256" key="6">
    <source>
        <dbReference type="ARBA" id="ARBA00022840"/>
    </source>
</evidence>
<dbReference type="GO" id="GO:0016787">
    <property type="term" value="F:hydrolase activity"/>
    <property type="evidence" value="ECO:0007669"/>
    <property type="project" value="UniProtKB-KW"/>
</dbReference>
<dbReference type="SMART" id="SM00487">
    <property type="entry name" value="DEXDc"/>
    <property type="match status" value="1"/>
</dbReference>
<dbReference type="Pfam" id="PF17757">
    <property type="entry name" value="UvrB_inter"/>
    <property type="match status" value="1"/>
</dbReference>
<protein>
    <recommendedName>
        <fullName evidence="9">Transcription-repair-coupling factor</fullName>
        <shortName evidence="9">TRCF</shortName>
        <ecNumber evidence="9">3.6.4.-</ecNumber>
    </recommendedName>
</protein>
<dbReference type="SUPFAM" id="SSF52540">
    <property type="entry name" value="P-loop containing nucleoside triphosphate hydrolases"/>
    <property type="match status" value="3"/>
</dbReference>
<dbReference type="Gene3D" id="3.90.1150.50">
    <property type="entry name" value="Transcription-repair-coupling factor, D7 domain"/>
    <property type="match status" value="1"/>
</dbReference>
<dbReference type="CDD" id="cd17991">
    <property type="entry name" value="DEXHc_TRCF"/>
    <property type="match status" value="1"/>
</dbReference>
<dbReference type="PANTHER" id="PTHR47964">
    <property type="entry name" value="ATP-DEPENDENT DNA HELICASE HOMOLOG RECG, CHLOROPLASTIC"/>
    <property type="match status" value="1"/>
</dbReference>
<comment type="function">
    <text evidence="9">Couples transcription and DNA repair by recognizing RNA polymerase (RNAP) stalled at DNA lesions. Mediates ATP-dependent release of RNAP and its truncated transcript from the DNA, and recruitment of nucleotide excision repair machinery to the damaged site.</text>
</comment>
<dbReference type="InterPro" id="IPR011545">
    <property type="entry name" value="DEAD/DEAH_box_helicase_dom"/>
</dbReference>
<dbReference type="InterPro" id="IPR027417">
    <property type="entry name" value="P-loop_NTPase"/>
</dbReference>
<dbReference type="NCBIfam" id="TIGR00580">
    <property type="entry name" value="mfd"/>
    <property type="match status" value="1"/>
</dbReference>
<evidence type="ECO:0000259" key="10">
    <source>
        <dbReference type="PROSITE" id="PS51192"/>
    </source>
</evidence>
<dbReference type="Pfam" id="PF02559">
    <property type="entry name" value="CarD_TRCF_RID"/>
    <property type="match status" value="1"/>
</dbReference>
<evidence type="ECO:0000256" key="1">
    <source>
        <dbReference type="ARBA" id="ARBA00022490"/>
    </source>
</evidence>
<dbReference type="GO" id="GO:0003684">
    <property type="term" value="F:damaged DNA binding"/>
    <property type="evidence" value="ECO:0007669"/>
    <property type="project" value="InterPro"/>
</dbReference>
<keyword evidence="8 9" id="KW-0234">DNA repair</keyword>
<dbReference type="GO" id="GO:0003678">
    <property type="term" value="F:DNA helicase activity"/>
    <property type="evidence" value="ECO:0007669"/>
    <property type="project" value="TreeGrafter"/>
</dbReference>
<dbReference type="SMART" id="SM00982">
    <property type="entry name" value="TRCF"/>
    <property type="match status" value="1"/>
</dbReference>
<dbReference type="SUPFAM" id="SSF143517">
    <property type="entry name" value="TRCF domain-like"/>
    <property type="match status" value="1"/>
</dbReference>
<dbReference type="AlphaFoldDB" id="E7C4N4"/>
<dbReference type="Pfam" id="PF03461">
    <property type="entry name" value="TRCF"/>
    <property type="match status" value="1"/>
</dbReference>
<evidence type="ECO:0000256" key="3">
    <source>
        <dbReference type="ARBA" id="ARBA00022763"/>
    </source>
</evidence>
<dbReference type="Gene3D" id="3.30.2060.10">
    <property type="entry name" value="Penicillin-binding protein 1b domain"/>
    <property type="match status" value="1"/>
</dbReference>
<dbReference type="SMART" id="SM00490">
    <property type="entry name" value="HELICc"/>
    <property type="match status" value="1"/>
</dbReference>
<organism evidence="12">
    <name type="scientific">uncultured Planctomycetales bacterium HF0500_02G17</name>
    <dbReference type="NCBI Taxonomy" id="723608"/>
    <lineage>
        <taxon>Bacteria</taxon>
        <taxon>Pseudomonadati</taxon>
        <taxon>Planctomycetota</taxon>
        <taxon>Planctomycetia</taxon>
        <taxon>Planctomycetales</taxon>
        <taxon>environmental samples</taxon>
    </lineage>
</organism>
<dbReference type="InterPro" id="IPR003711">
    <property type="entry name" value="CarD-like/TRCF_RID"/>
</dbReference>
<evidence type="ECO:0000256" key="5">
    <source>
        <dbReference type="ARBA" id="ARBA00022806"/>
    </source>
</evidence>
<keyword evidence="1 9" id="KW-0963">Cytoplasm</keyword>
<comment type="similarity">
    <text evidence="9">In the N-terminal section; belongs to the UvrB family.</text>
</comment>
<keyword evidence="5 12" id="KW-0347">Helicase</keyword>
<dbReference type="InterPro" id="IPR001650">
    <property type="entry name" value="Helicase_C-like"/>
</dbReference>
<dbReference type="PROSITE" id="PS51194">
    <property type="entry name" value="HELICASE_CTER"/>
    <property type="match status" value="1"/>
</dbReference>
<dbReference type="Gene3D" id="3.40.50.300">
    <property type="entry name" value="P-loop containing nucleotide triphosphate hydrolases"/>
    <property type="match status" value="2"/>
</dbReference>
<dbReference type="InterPro" id="IPR047112">
    <property type="entry name" value="RecG/Mfd"/>
</dbReference>
<keyword evidence="2 9" id="KW-0547">Nucleotide-binding</keyword>
<dbReference type="InterPro" id="IPR014001">
    <property type="entry name" value="Helicase_ATP-bd"/>
</dbReference>
<dbReference type="GO" id="GO:0005524">
    <property type="term" value="F:ATP binding"/>
    <property type="evidence" value="ECO:0007669"/>
    <property type="project" value="UniProtKB-UniRule"/>
</dbReference>
<dbReference type="GO" id="GO:0005737">
    <property type="term" value="C:cytoplasm"/>
    <property type="evidence" value="ECO:0007669"/>
    <property type="project" value="UniProtKB-SubCell"/>
</dbReference>
<evidence type="ECO:0000313" key="12">
    <source>
        <dbReference type="EMBL" id="ADI22408.1"/>
    </source>
</evidence>
<dbReference type="InterPro" id="IPR036101">
    <property type="entry name" value="CarD-like/TRCF_RID_sf"/>
</dbReference>
<dbReference type="Pfam" id="PF00270">
    <property type="entry name" value="DEAD"/>
    <property type="match status" value="1"/>
</dbReference>
<name>E7C4N4_9BACT</name>
<evidence type="ECO:0000256" key="2">
    <source>
        <dbReference type="ARBA" id="ARBA00022741"/>
    </source>
</evidence>
<dbReference type="Gene3D" id="3.40.50.11180">
    <property type="match status" value="1"/>
</dbReference>
<dbReference type="Gene3D" id="2.40.10.170">
    <property type="match status" value="1"/>
</dbReference>
<dbReference type="GO" id="GO:0006355">
    <property type="term" value="P:regulation of DNA-templated transcription"/>
    <property type="evidence" value="ECO:0007669"/>
    <property type="project" value="UniProtKB-UniRule"/>
</dbReference>
<dbReference type="SMART" id="SM01058">
    <property type="entry name" value="CarD_TRCF"/>
    <property type="match status" value="1"/>
</dbReference>
<feature type="domain" description="Helicase ATP-binding" evidence="10">
    <location>
        <begin position="578"/>
        <end position="739"/>
    </location>
</feature>
<dbReference type="EMBL" id="GU567984">
    <property type="protein sequence ID" value="ADI22408.1"/>
    <property type="molecule type" value="Genomic_DNA"/>
</dbReference>
<dbReference type="GO" id="GO:0000716">
    <property type="term" value="P:transcription-coupled nucleotide-excision repair, DNA damage recognition"/>
    <property type="evidence" value="ECO:0007669"/>
    <property type="project" value="UniProtKB-UniRule"/>
</dbReference>
<dbReference type="InterPro" id="IPR037235">
    <property type="entry name" value="TRCF-like_C_D7"/>
</dbReference>
<gene>
    <name evidence="9" type="primary">mfd</name>
</gene>
<dbReference type="PROSITE" id="PS51192">
    <property type="entry name" value="HELICASE_ATP_BIND_1"/>
    <property type="match status" value="1"/>
</dbReference>
<dbReference type="SUPFAM" id="SSF141259">
    <property type="entry name" value="CarD-like"/>
    <property type="match status" value="1"/>
</dbReference>
<keyword evidence="7 9" id="KW-0238">DNA-binding</keyword>
<dbReference type="InterPro" id="IPR004576">
    <property type="entry name" value="Mfd"/>
</dbReference>
<dbReference type="InterPro" id="IPR041471">
    <property type="entry name" value="UvrB_inter"/>
</dbReference>
<feature type="domain" description="Helicase C-terminal" evidence="11">
    <location>
        <begin position="735"/>
        <end position="914"/>
    </location>
</feature>
<dbReference type="PANTHER" id="PTHR47964:SF1">
    <property type="entry name" value="ATP-DEPENDENT DNA HELICASE HOMOLOG RECG, CHLOROPLASTIC"/>
    <property type="match status" value="1"/>
</dbReference>
<evidence type="ECO:0000256" key="4">
    <source>
        <dbReference type="ARBA" id="ARBA00022801"/>
    </source>
</evidence>
<dbReference type="Pfam" id="PF00271">
    <property type="entry name" value="Helicase_C"/>
    <property type="match status" value="1"/>
</dbReference>
<comment type="similarity">
    <text evidence="9">In the C-terminal section; belongs to the helicase family. RecG subfamily.</text>
</comment>
<proteinExistence type="inferred from homology"/>
<accession>E7C4N4</accession>
<dbReference type="HAMAP" id="MF_00969">
    <property type="entry name" value="TRCF"/>
    <property type="match status" value="1"/>
</dbReference>